<name>A0ABP0T7N5_9BRYO</name>
<dbReference type="EMBL" id="OZ019893">
    <property type="protein sequence ID" value="CAK9189522.1"/>
    <property type="molecule type" value="Genomic_DNA"/>
</dbReference>
<dbReference type="InterPro" id="IPR053806">
    <property type="entry name" value="MTHFR_C"/>
</dbReference>
<feature type="domain" description="MTHFR SAM-binding regulatory" evidence="1">
    <location>
        <begin position="2"/>
        <end position="181"/>
    </location>
</feature>
<feature type="non-terminal residue" evidence="2">
    <location>
        <position position="1"/>
    </location>
</feature>
<feature type="non-terminal residue" evidence="2">
    <location>
        <position position="181"/>
    </location>
</feature>
<dbReference type="PANTHER" id="PTHR45754">
    <property type="entry name" value="METHYLENETETRAHYDROFOLATE REDUCTASE"/>
    <property type="match status" value="1"/>
</dbReference>
<evidence type="ECO:0000313" key="3">
    <source>
        <dbReference type="Proteomes" id="UP001497512"/>
    </source>
</evidence>
<accession>A0ABP0T7N5</accession>
<gene>
    <name evidence="2" type="ORF">CSSPTR1EN2_LOCUS173</name>
</gene>
<evidence type="ECO:0000313" key="2">
    <source>
        <dbReference type="EMBL" id="CAK9189522.1"/>
    </source>
</evidence>
<keyword evidence="3" id="KW-1185">Reference proteome</keyword>
<protein>
    <recommendedName>
        <fullName evidence="1">MTHFR SAM-binding regulatory domain-containing protein</fullName>
    </recommendedName>
</protein>
<evidence type="ECO:0000259" key="1">
    <source>
        <dbReference type="Pfam" id="PF21895"/>
    </source>
</evidence>
<proteinExistence type="predicted"/>
<dbReference type="Proteomes" id="UP001497512">
    <property type="component" value="Chromosome 1"/>
</dbReference>
<dbReference type="PANTHER" id="PTHR45754:SF3">
    <property type="entry name" value="METHYLENETETRAHYDROFOLATE REDUCTASE (NADPH)"/>
    <property type="match status" value="1"/>
</dbReference>
<reference evidence="2 3" key="1">
    <citation type="submission" date="2024-02" db="EMBL/GenBank/DDBJ databases">
        <authorList>
            <consortium name="ELIXIR-Norway"/>
            <consortium name="Elixir Norway"/>
        </authorList>
    </citation>
    <scope>NUCLEOTIDE SEQUENCE [LARGE SCALE GENOMIC DNA]</scope>
</reference>
<organism evidence="2 3">
    <name type="scientific">Sphagnum troendelagicum</name>
    <dbReference type="NCBI Taxonomy" id="128251"/>
    <lineage>
        <taxon>Eukaryota</taxon>
        <taxon>Viridiplantae</taxon>
        <taxon>Streptophyta</taxon>
        <taxon>Embryophyta</taxon>
        <taxon>Bryophyta</taxon>
        <taxon>Sphagnophytina</taxon>
        <taxon>Sphagnopsida</taxon>
        <taxon>Sphagnales</taxon>
        <taxon>Sphagnaceae</taxon>
        <taxon>Sphagnum</taxon>
    </lineage>
</organism>
<dbReference type="Pfam" id="PF21895">
    <property type="entry name" value="MTHFR_C"/>
    <property type="match status" value="1"/>
</dbReference>
<sequence length="181" mass="19767">MGDTCSPPYGSLSDHQFLRKWSRGKKMLAEWAVPLASVEAVNEKFAKYCAGEFRTNPWSELEGLQPEAVHINEKLVKTNNEGLLAINSQPAVNGEKSDSPIIGWVGPGGYVYQKPYVEFFCSSENLHALIGKVKENPSLTYIAVNAKGETQSNIGPTNVNAVTWGVFPGKEVIQPTVVDTV</sequence>